<dbReference type="VEuPathDB" id="VectorBase:AATE008275"/>
<proteinExistence type="predicted"/>
<sequence length="338" mass="36943">MLPSRNVASVFSCAFSPISHSYESLRKRGTSSFTSVTITVISIVADDGLAYLYRPVDRQHVDVVEVLPLVVEGPRQPHHALPVDGRDRKHVVLLAGALNVVDHLPVGALVAVDRLQRGEDAGRAVLGHLQHGRERPEDRLVVVDVLHQQQEALRHEVALAQPTVGERQDERVLVPGLSVQLVVEEDVRLGGRVLRQPDDVAVGALLHAERQRIAVGVVTAQSVYERPDRCLRELLQPYHDFRVVVDEEHGRPVRAGQPNAPAEHQQDPDSPFQLDSGSCEIDWKVMRCGVPESLGVRPSLGRPGAPPLGSSDASLACDAGTFMYSAPLNTGTFEGYMM</sequence>
<organism evidence="1">
    <name type="scientific">Anopheles atroparvus</name>
    <name type="common">European mosquito</name>
    <dbReference type="NCBI Taxonomy" id="41427"/>
    <lineage>
        <taxon>Eukaryota</taxon>
        <taxon>Metazoa</taxon>
        <taxon>Ecdysozoa</taxon>
        <taxon>Arthropoda</taxon>
        <taxon>Hexapoda</taxon>
        <taxon>Insecta</taxon>
        <taxon>Pterygota</taxon>
        <taxon>Neoptera</taxon>
        <taxon>Endopterygota</taxon>
        <taxon>Diptera</taxon>
        <taxon>Nematocera</taxon>
        <taxon>Culicoidea</taxon>
        <taxon>Culicidae</taxon>
        <taxon>Anophelinae</taxon>
        <taxon>Anopheles</taxon>
    </lineage>
</organism>
<reference evidence="1" key="1">
    <citation type="submission" date="2022-08" db="UniProtKB">
        <authorList>
            <consortium name="EnsemblMetazoa"/>
        </authorList>
    </citation>
    <scope>IDENTIFICATION</scope>
    <source>
        <strain evidence="1">EBRO</strain>
    </source>
</reference>
<name>A0A182IZ44_ANOAO</name>
<evidence type="ECO:0000313" key="1">
    <source>
        <dbReference type="EnsemblMetazoa" id="AATE008275-PA.1"/>
    </source>
</evidence>
<dbReference type="AlphaFoldDB" id="A0A182IZ44"/>
<accession>A0A182IZ44</accession>
<protein>
    <submittedName>
        <fullName evidence="1">Uncharacterized protein</fullName>
    </submittedName>
</protein>
<dbReference type="EnsemblMetazoa" id="AATE008275-RA">
    <property type="protein sequence ID" value="AATE008275-PA.1"/>
    <property type="gene ID" value="AATE008275"/>
</dbReference>